<dbReference type="NCBIfam" id="NF005574">
    <property type="entry name" value="PRK07259.1"/>
    <property type="match status" value="1"/>
</dbReference>
<dbReference type="PANTHER" id="PTHR48109:SF1">
    <property type="entry name" value="DIHYDROOROTATE DEHYDROGENASE (FUMARATE)"/>
    <property type="match status" value="1"/>
</dbReference>
<dbReference type="Proteomes" id="UP001174909">
    <property type="component" value="Unassembled WGS sequence"/>
</dbReference>
<evidence type="ECO:0000256" key="5">
    <source>
        <dbReference type="ARBA" id="ARBA00022490"/>
    </source>
</evidence>
<dbReference type="InterPro" id="IPR050074">
    <property type="entry name" value="DHO_dehydrogenase"/>
</dbReference>
<dbReference type="SUPFAM" id="SSF51395">
    <property type="entry name" value="FMN-linked oxidoreductases"/>
    <property type="match status" value="1"/>
</dbReference>
<evidence type="ECO:0000259" key="11">
    <source>
        <dbReference type="Pfam" id="PF01180"/>
    </source>
</evidence>
<evidence type="ECO:0000256" key="6">
    <source>
        <dbReference type="ARBA" id="ARBA00022630"/>
    </source>
</evidence>
<evidence type="ECO:0000256" key="10">
    <source>
        <dbReference type="ARBA" id="ARBA00031623"/>
    </source>
</evidence>
<evidence type="ECO:0000256" key="7">
    <source>
        <dbReference type="ARBA" id="ARBA00022643"/>
    </source>
</evidence>
<feature type="domain" description="Dihydroorotate dehydrogenase catalytic" evidence="11">
    <location>
        <begin position="8"/>
        <end position="285"/>
    </location>
</feature>
<dbReference type="AlphaFoldDB" id="A0AA35S2I0"/>
<evidence type="ECO:0000313" key="12">
    <source>
        <dbReference type="EMBL" id="CAI8022243.1"/>
    </source>
</evidence>
<dbReference type="GO" id="GO:0006222">
    <property type="term" value="P:UMP biosynthetic process"/>
    <property type="evidence" value="ECO:0007669"/>
    <property type="project" value="InterPro"/>
</dbReference>
<dbReference type="NCBIfam" id="TIGR01037">
    <property type="entry name" value="pyrD_sub1_fam"/>
    <property type="match status" value="1"/>
</dbReference>
<dbReference type="HAMAP" id="MF_00224">
    <property type="entry name" value="DHO_dh_type1"/>
    <property type="match status" value="1"/>
</dbReference>
<protein>
    <recommendedName>
        <fullName evidence="10">Dihydroorotate oxidase</fullName>
    </recommendedName>
</protein>
<evidence type="ECO:0000256" key="9">
    <source>
        <dbReference type="ARBA" id="ARBA00023002"/>
    </source>
</evidence>
<dbReference type="GO" id="GO:0006207">
    <property type="term" value="P:'de novo' pyrimidine nucleobase biosynthetic process"/>
    <property type="evidence" value="ECO:0007669"/>
    <property type="project" value="InterPro"/>
</dbReference>
<keyword evidence="13" id="KW-1185">Reference proteome</keyword>
<dbReference type="Gene3D" id="3.20.20.70">
    <property type="entry name" value="Aldolase class I"/>
    <property type="match status" value="1"/>
</dbReference>
<comment type="similarity">
    <text evidence="4">Belongs to the dihydroorotate dehydrogenase family. Type 1 subfamily.</text>
</comment>
<reference evidence="12" key="1">
    <citation type="submission" date="2023-03" db="EMBL/GenBank/DDBJ databases">
        <authorList>
            <person name="Steffen K."/>
            <person name="Cardenas P."/>
        </authorList>
    </citation>
    <scope>NUCLEOTIDE SEQUENCE</scope>
</reference>
<dbReference type="GO" id="GO:0005737">
    <property type="term" value="C:cytoplasm"/>
    <property type="evidence" value="ECO:0007669"/>
    <property type="project" value="UniProtKB-SubCell"/>
</dbReference>
<keyword evidence="8" id="KW-0665">Pyrimidine biosynthesis</keyword>
<dbReference type="CDD" id="cd04740">
    <property type="entry name" value="DHOD_1B_like"/>
    <property type="match status" value="1"/>
</dbReference>
<comment type="cofactor">
    <cofactor evidence="1">
        <name>FMN</name>
        <dbReference type="ChEBI" id="CHEBI:58210"/>
    </cofactor>
</comment>
<keyword evidence="6" id="KW-0285">Flavoprotein</keyword>
<name>A0AA35S2I0_GEOBA</name>
<gene>
    <name evidence="12" type="ORF">GBAR_LOCUS13083</name>
</gene>
<proteinExistence type="inferred from homology"/>
<comment type="pathway">
    <text evidence="3">Pyrimidine metabolism; UMP biosynthesis via de novo pathway.</text>
</comment>
<dbReference type="GO" id="GO:0004152">
    <property type="term" value="F:dihydroorotate dehydrogenase activity"/>
    <property type="evidence" value="ECO:0007669"/>
    <property type="project" value="InterPro"/>
</dbReference>
<dbReference type="InterPro" id="IPR013785">
    <property type="entry name" value="Aldolase_TIM"/>
</dbReference>
<dbReference type="Pfam" id="PF01180">
    <property type="entry name" value="DHO_dh"/>
    <property type="match status" value="1"/>
</dbReference>
<evidence type="ECO:0000256" key="1">
    <source>
        <dbReference type="ARBA" id="ARBA00001917"/>
    </source>
</evidence>
<dbReference type="InterPro" id="IPR049622">
    <property type="entry name" value="Dihydroorotate_DH_I"/>
</dbReference>
<dbReference type="InterPro" id="IPR024920">
    <property type="entry name" value="Dihydroorotate_DH_1"/>
</dbReference>
<evidence type="ECO:0000256" key="8">
    <source>
        <dbReference type="ARBA" id="ARBA00022975"/>
    </source>
</evidence>
<evidence type="ECO:0000256" key="3">
    <source>
        <dbReference type="ARBA" id="ARBA00004725"/>
    </source>
</evidence>
<dbReference type="InterPro" id="IPR033888">
    <property type="entry name" value="DHOD_1B"/>
</dbReference>
<dbReference type="EMBL" id="CASHTH010001945">
    <property type="protein sequence ID" value="CAI8022243.1"/>
    <property type="molecule type" value="Genomic_DNA"/>
</dbReference>
<keyword evidence="7" id="KW-0288">FMN</keyword>
<dbReference type="InterPro" id="IPR012135">
    <property type="entry name" value="Dihydroorotate_DH_1_2"/>
</dbReference>
<evidence type="ECO:0000256" key="2">
    <source>
        <dbReference type="ARBA" id="ARBA00004496"/>
    </source>
</evidence>
<dbReference type="FunFam" id="3.20.20.70:FF:000027">
    <property type="entry name" value="Dihydropyrimidine dehydrogenase [NADP(+)]"/>
    <property type="match status" value="1"/>
</dbReference>
<organism evidence="12 13">
    <name type="scientific">Geodia barretti</name>
    <name type="common">Barrett's horny sponge</name>
    <dbReference type="NCBI Taxonomy" id="519541"/>
    <lineage>
        <taxon>Eukaryota</taxon>
        <taxon>Metazoa</taxon>
        <taxon>Porifera</taxon>
        <taxon>Demospongiae</taxon>
        <taxon>Heteroscleromorpha</taxon>
        <taxon>Tetractinellida</taxon>
        <taxon>Astrophorina</taxon>
        <taxon>Geodiidae</taxon>
        <taxon>Geodia</taxon>
    </lineage>
</organism>
<evidence type="ECO:0000256" key="4">
    <source>
        <dbReference type="ARBA" id="ARBA00008008"/>
    </source>
</evidence>
<keyword evidence="5" id="KW-0963">Cytoplasm</keyword>
<comment type="subcellular location">
    <subcellularLocation>
        <location evidence="2">Cytoplasm</location>
    </subcellularLocation>
</comment>
<dbReference type="PROSITE" id="PS00912">
    <property type="entry name" value="DHODEHASE_2"/>
    <property type="match status" value="1"/>
</dbReference>
<sequence>MPSVDMGVEIAGLKLPTPLIAASGTFGYGDEYQQVADYDCIGAISVKGLYLEPRKGCPPPRIWETPSGMLNAIGLQEVGIRRFLAEKLPVVRALGKIVIANICGSSLAEYGELARILDQAEGVAGIEVNISCPNVAEGGIEFGCDPDMAARATEVVRRGTRLPVIPKLSPSASDLAAVARRVAEAGADAVSLINTIPAMAVDVETRRPRLANVVGGLSGPAIRPIAVRMVWEVARGSRLPVIGMGGIANAEDALEFLLVGAAAVQIGTMNFVDPGVWRHTLDGLAAYCRRHEVPAVRTLTGAMLPAAGSRA</sequence>
<keyword evidence="9" id="KW-0560">Oxidoreductase</keyword>
<dbReference type="InterPro" id="IPR005720">
    <property type="entry name" value="Dihydroorotate_DH_cat"/>
</dbReference>
<dbReference type="PANTHER" id="PTHR48109">
    <property type="entry name" value="DIHYDROOROTATE DEHYDROGENASE (QUINONE), MITOCHONDRIAL-RELATED"/>
    <property type="match status" value="1"/>
</dbReference>
<dbReference type="PIRSF" id="PIRSF000164">
    <property type="entry name" value="DHO_oxidase"/>
    <property type="match status" value="1"/>
</dbReference>
<accession>A0AA35S2I0</accession>
<comment type="caution">
    <text evidence="12">The sequence shown here is derived from an EMBL/GenBank/DDBJ whole genome shotgun (WGS) entry which is preliminary data.</text>
</comment>
<dbReference type="InterPro" id="IPR001295">
    <property type="entry name" value="Dihydroorotate_DH_CS"/>
</dbReference>
<evidence type="ECO:0000313" key="13">
    <source>
        <dbReference type="Proteomes" id="UP001174909"/>
    </source>
</evidence>